<dbReference type="AlphaFoldDB" id="A0A2A6BN20"/>
<proteinExistence type="predicted"/>
<keyword evidence="2" id="KW-1185">Reference proteome</keyword>
<dbReference type="EnsemblMetazoa" id="PPA35792.1">
    <property type="protein sequence ID" value="PPA35792.1"/>
    <property type="gene ID" value="WBGene00274161"/>
</dbReference>
<evidence type="ECO:0000313" key="1">
    <source>
        <dbReference type="EnsemblMetazoa" id="PPA35792.1"/>
    </source>
</evidence>
<accession>A0A8R1UQ34</accession>
<protein>
    <submittedName>
        <fullName evidence="1">Uncharacterized protein</fullName>
    </submittedName>
</protein>
<evidence type="ECO:0000313" key="2">
    <source>
        <dbReference type="Proteomes" id="UP000005239"/>
    </source>
</evidence>
<reference evidence="2" key="1">
    <citation type="journal article" date="2008" name="Nat. Genet.">
        <title>The Pristionchus pacificus genome provides a unique perspective on nematode lifestyle and parasitism.</title>
        <authorList>
            <person name="Dieterich C."/>
            <person name="Clifton S.W."/>
            <person name="Schuster L.N."/>
            <person name="Chinwalla A."/>
            <person name="Delehaunty K."/>
            <person name="Dinkelacker I."/>
            <person name="Fulton L."/>
            <person name="Fulton R."/>
            <person name="Godfrey J."/>
            <person name="Minx P."/>
            <person name="Mitreva M."/>
            <person name="Roeseler W."/>
            <person name="Tian H."/>
            <person name="Witte H."/>
            <person name="Yang S.P."/>
            <person name="Wilson R.K."/>
            <person name="Sommer R.J."/>
        </authorList>
    </citation>
    <scope>NUCLEOTIDE SEQUENCE [LARGE SCALE GENOMIC DNA]</scope>
    <source>
        <strain evidence="2">PS312</strain>
    </source>
</reference>
<accession>A0A2A6BN20</accession>
<organism evidence="1 2">
    <name type="scientific">Pristionchus pacificus</name>
    <name type="common">Parasitic nematode worm</name>
    <dbReference type="NCBI Taxonomy" id="54126"/>
    <lineage>
        <taxon>Eukaryota</taxon>
        <taxon>Metazoa</taxon>
        <taxon>Ecdysozoa</taxon>
        <taxon>Nematoda</taxon>
        <taxon>Chromadorea</taxon>
        <taxon>Rhabditida</taxon>
        <taxon>Rhabditina</taxon>
        <taxon>Diplogasteromorpha</taxon>
        <taxon>Diplogasteroidea</taxon>
        <taxon>Neodiplogasteridae</taxon>
        <taxon>Pristionchus</taxon>
    </lineage>
</organism>
<gene>
    <name evidence="1" type="primary">WBGene00274161</name>
</gene>
<name>A0A2A6BN20_PRIPA</name>
<dbReference type="Proteomes" id="UP000005239">
    <property type="component" value="Unassembled WGS sequence"/>
</dbReference>
<sequence length="207" mass="23714">MTLIKYFTVKPAIHDEDYLSVLPDDCFIAICTSKDDLDVLAAVNQRLCHASKNSRDSAQKAFAFSLRVQVHTAWSEVKSASSYVLKQAAFLLGRYRFKEVLFESMVIDHDFVNIFERAIHNKSFKVRTLHFRKCSLEKPRYSDVSKRFLRKLADGIQYPILIAHGSISKQDLFRVEANFADVLVKFDRLNCNTLMVGAEWVISAIKA</sequence>
<reference evidence="1" key="2">
    <citation type="submission" date="2022-06" db="UniProtKB">
        <authorList>
            <consortium name="EnsemblMetazoa"/>
        </authorList>
    </citation>
    <scope>IDENTIFICATION</scope>
    <source>
        <strain evidence="1">PS312</strain>
    </source>
</reference>